<dbReference type="GO" id="GO:0080120">
    <property type="term" value="P:CAAX-box protein maturation"/>
    <property type="evidence" value="ECO:0007669"/>
    <property type="project" value="UniProtKB-ARBA"/>
</dbReference>
<feature type="domain" description="CAAX prenyl protease 2/Lysostaphin resistance protein A-like" evidence="3">
    <location>
        <begin position="167"/>
        <end position="256"/>
    </location>
</feature>
<evidence type="ECO:0000256" key="2">
    <source>
        <dbReference type="SAM" id="Phobius"/>
    </source>
</evidence>
<evidence type="ECO:0000259" key="3">
    <source>
        <dbReference type="Pfam" id="PF02517"/>
    </source>
</evidence>
<feature type="transmembrane region" description="Helical" evidence="2">
    <location>
        <begin position="221"/>
        <end position="237"/>
    </location>
</feature>
<feature type="region of interest" description="Disordered" evidence="1">
    <location>
        <begin position="1"/>
        <end position="24"/>
    </location>
</feature>
<name>Q1QL25_NITHX</name>
<keyword evidence="2" id="KW-0472">Membrane</keyword>
<feature type="transmembrane region" description="Helical" evidence="2">
    <location>
        <begin position="197"/>
        <end position="215"/>
    </location>
</feature>
<dbReference type="eggNOG" id="COG1266">
    <property type="taxonomic scope" value="Bacteria"/>
</dbReference>
<feature type="transmembrane region" description="Helical" evidence="2">
    <location>
        <begin position="83"/>
        <end position="103"/>
    </location>
</feature>
<dbReference type="MEROPS" id="G05.007"/>
<dbReference type="Proteomes" id="UP000001953">
    <property type="component" value="Chromosome"/>
</dbReference>
<keyword evidence="2" id="KW-1133">Transmembrane helix</keyword>
<dbReference type="STRING" id="323097.Nham_2280"/>
<evidence type="ECO:0000313" key="5">
    <source>
        <dbReference type="Proteomes" id="UP000001953"/>
    </source>
</evidence>
<keyword evidence="2" id="KW-0812">Transmembrane</keyword>
<proteinExistence type="predicted"/>
<feature type="transmembrane region" description="Helical" evidence="2">
    <location>
        <begin position="165"/>
        <end position="185"/>
    </location>
</feature>
<dbReference type="InterPro" id="IPR052710">
    <property type="entry name" value="CAAX_protease"/>
</dbReference>
<keyword evidence="5" id="KW-1185">Reference proteome</keyword>
<gene>
    <name evidence="4" type="ordered locus">Nham_2280</name>
</gene>
<feature type="compositionally biased region" description="Polar residues" evidence="1">
    <location>
        <begin position="1"/>
        <end position="15"/>
    </location>
</feature>
<organism evidence="4 5">
    <name type="scientific">Nitrobacter hamburgensis (strain DSM 10229 / NCIMB 13809 / X14)</name>
    <dbReference type="NCBI Taxonomy" id="323097"/>
    <lineage>
        <taxon>Bacteria</taxon>
        <taxon>Pseudomonadati</taxon>
        <taxon>Pseudomonadota</taxon>
        <taxon>Alphaproteobacteria</taxon>
        <taxon>Hyphomicrobiales</taxon>
        <taxon>Nitrobacteraceae</taxon>
        <taxon>Nitrobacter</taxon>
    </lineage>
</organism>
<evidence type="ECO:0000313" key="4">
    <source>
        <dbReference type="EMBL" id="ABE63072.1"/>
    </source>
</evidence>
<dbReference type="InterPro" id="IPR003675">
    <property type="entry name" value="Rce1/LyrA-like_dom"/>
</dbReference>
<protein>
    <submittedName>
        <fullName evidence="4">Abortive infection protein</fullName>
    </submittedName>
</protein>
<dbReference type="KEGG" id="nha:Nham_2280"/>
<evidence type="ECO:0000256" key="1">
    <source>
        <dbReference type="SAM" id="MobiDB-lite"/>
    </source>
</evidence>
<dbReference type="PANTHER" id="PTHR36435:SF1">
    <property type="entry name" value="CAAX AMINO TERMINAL PROTEASE FAMILY PROTEIN"/>
    <property type="match status" value="1"/>
</dbReference>
<sequence length="269" mass="29515">MVRNAGQSAAMSTPESHPLGPLPLPPSPRPPQVWKFIGTSLWGIAVFAAMFAGQLSVLVYLLITDRAPFSFDSVRELAGGGLTISLSVVMGLPAALLALWIAIWLSRVPFADYLALRRTSWRHLLLGIVALVVLVMGWEGVSFTLGHESSAGFMVDVLKSARAEGALWLLVISFCVVAPITEEFLTRGFLYRGWSESFLRPAGAIVLSSLVWTAMHLQYDWFFFGEIFSIGLLFGYLRYRSGSIWLTVILHGLNNLAATLQTLWLAGQS</sequence>
<dbReference type="PANTHER" id="PTHR36435">
    <property type="entry name" value="SLR1288 PROTEIN"/>
    <property type="match status" value="1"/>
</dbReference>
<dbReference type="AlphaFoldDB" id="Q1QL25"/>
<accession>Q1QL25</accession>
<dbReference type="EMBL" id="CP000319">
    <property type="protein sequence ID" value="ABE63072.1"/>
    <property type="molecule type" value="Genomic_DNA"/>
</dbReference>
<dbReference type="Pfam" id="PF02517">
    <property type="entry name" value="Rce1-like"/>
    <property type="match status" value="1"/>
</dbReference>
<reference evidence="4 5" key="1">
    <citation type="submission" date="2006-03" db="EMBL/GenBank/DDBJ databases">
        <title>Complete sequence of chromosome of Nitrobacter hamburgensis X14.</title>
        <authorList>
            <consortium name="US DOE Joint Genome Institute"/>
            <person name="Copeland A."/>
            <person name="Lucas S."/>
            <person name="Lapidus A."/>
            <person name="Barry K."/>
            <person name="Detter J.C."/>
            <person name="Glavina del Rio T."/>
            <person name="Hammon N."/>
            <person name="Israni S."/>
            <person name="Dalin E."/>
            <person name="Tice H."/>
            <person name="Pitluck S."/>
            <person name="Chain P."/>
            <person name="Malfatti S."/>
            <person name="Shin M."/>
            <person name="Vergez L."/>
            <person name="Schmutz J."/>
            <person name="Larimer F."/>
            <person name="Land M."/>
            <person name="Hauser L."/>
            <person name="Kyrpides N."/>
            <person name="Ivanova N."/>
            <person name="Ward B."/>
            <person name="Arp D."/>
            <person name="Klotz M."/>
            <person name="Stein L."/>
            <person name="O'Mullan G."/>
            <person name="Starkenburg S."/>
            <person name="Sayavedra L."/>
            <person name="Poret-Peterson A.T."/>
            <person name="Gentry M.E."/>
            <person name="Bruce D."/>
            <person name="Richardson P."/>
        </authorList>
    </citation>
    <scope>NUCLEOTIDE SEQUENCE [LARGE SCALE GENOMIC DNA]</scope>
    <source>
        <strain evidence="5">DSM 10229 / NCIMB 13809 / X14</strain>
    </source>
</reference>
<feature type="transmembrane region" description="Helical" evidence="2">
    <location>
        <begin position="244"/>
        <end position="266"/>
    </location>
</feature>
<dbReference type="GO" id="GO:0004175">
    <property type="term" value="F:endopeptidase activity"/>
    <property type="evidence" value="ECO:0007669"/>
    <property type="project" value="UniProtKB-ARBA"/>
</dbReference>
<feature type="transmembrane region" description="Helical" evidence="2">
    <location>
        <begin position="124"/>
        <end position="145"/>
    </location>
</feature>
<dbReference type="HOGENOM" id="CLU_1033757_0_0_5"/>
<feature type="transmembrane region" description="Helical" evidence="2">
    <location>
        <begin position="41"/>
        <end position="63"/>
    </location>
</feature>